<proteinExistence type="predicted"/>
<gene>
    <name evidence="3" type="ORF">PCAMFM013_S003g000306</name>
</gene>
<feature type="signal peptide" evidence="2">
    <location>
        <begin position="1"/>
        <end position="16"/>
    </location>
</feature>
<name>A0A0G4NZL8_PENC3</name>
<feature type="region of interest" description="Disordered" evidence="1">
    <location>
        <begin position="124"/>
        <end position="201"/>
    </location>
</feature>
<evidence type="ECO:0000313" key="4">
    <source>
        <dbReference type="Proteomes" id="UP000053732"/>
    </source>
</evidence>
<evidence type="ECO:0000256" key="1">
    <source>
        <dbReference type="SAM" id="MobiDB-lite"/>
    </source>
</evidence>
<organism evidence="3 4">
    <name type="scientific">Penicillium camemberti (strain FM 013)</name>
    <dbReference type="NCBI Taxonomy" id="1429867"/>
    <lineage>
        <taxon>Eukaryota</taxon>
        <taxon>Fungi</taxon>
        <taxon>Dikarya</taxon>
        <taxon>Ascomycota</taxon>
        <taxon>Pezizomycotina</taxon>
        <taxon>Eurotiomycetes</taxon>
        <taxon>Eurotiomycetidae</taxon>
        <taxon>Eurotiales</taxon>
        <taxon>Aspergillaceae</taxon>
        <taxon>Penicillium</taxon>
    </lineage>
</organism>
<feature type="compositionally biased region" description="Low complexity" evidence="1">
    <location>
        <begin position="124"/>
        <end position="197"/>
    </location>
</feature>
<protein>
    <submittedName>
        <fullName evidence="3">Str. FM013</fullName>
    </submittedName>
</protein>
<keyword evidence="2" id="KW-0732">Signal</keyword>
<evidence type="ECO:0000313" key="3">
    <source>
        <dbReference type="EMBL" id="CRL19515.1"/>
    </source>
</evidence>
<feature type="chain" id="PRO_5005195033" evidence="2">
    <location>
        <begin position="17"/>
        <end position="216"/>
    </location>
</feature>
<dbReference type="Proteomes" id="UP000053732">
    <property type="component" value="Unassembled WGS sequence"/>
</dbReference>
<dbReference type="AlphaFoldDB" id="A0A0G4NZL8"/>
<keyword evidence="4" id="KW-1185">Reference proteome</keyword>
<evidence type="ECO:0000256" key="2">
    <source>
        <dbReference type="SAM" id="SignalP"/>
    </source>
</evidence>
<sequence length="216" mass="21905">MLFSIFLLFVSLYVRASLGGTLSVVDYDGQCVIWSEDNHGCTGSSAALGLRDGDDCSDLSKVIKGVRKDFTVLNVDTCGTEDSHPVAWIEVNNDGNVTFFNQGGKKAGCTLDRALKVGSWCSASDLTSSSVSSTSTLSKSSSSSLSSAPASSDSSSSVSSTSTLSKPSSSSLSSASASSDSSSSVSSTSTQSKSSSSVEGVASTLSTVLTGLCTTV</sequence>
<accession>A0A0G4NZL8</accession>
<dbReference type="EMBL" id="HG793136">
    <property type="protein sequence ID" value="CRL19515.1"/>
    <property type="molecule type" value="Genomic_DNA"/>
</dbReference>
<reference evidence="3 4" key="1">
    <citation type="journal article" date="2014" name="Nat. Commun.">
        <title>Multiple recent horizontal transfers of a large genomic region in cheese making fungi.</title>
        <authorList>
            <person name="Cheeseman K."/>
            <person name="Ropars J."/>
            <person name="Renault P."/>
            <person name="Dupont J."/>
            <person name="Gouzy J."/>
            <person name="Branca A."/>
            <person name="Abraham A.L."/>
            <person name="Ceppi M."/>
            <person name="Conseiller E."/>
            <person name="Debuchy R."/>
            <person name="Malagnac F."/>
            <person name="Goarin A."/>
            <person name="Silar P."/>
            <person name="Lacoste S."/>
            <person name="Sallet E."/>
            <person name="Bensimon A."/>
            <person name="Giraud T."/>
            <person name="Brygoo Y."/>
        </authorList>
    </citation>
    <scope>NUCLEOTIDE SEQUENCE [LARGE SCALE GENOMIC DNA]</scope>
    <source>
        <strain evidence="4">FM 013</strain>
    </source>
</reference>